<keyword evidence="1" id="KW-1133">Transmembrane helix</keyword>
<keyword evidence="1" id="KW-0472">Membrane</keyword>
<organism evidence="2 3">
    <name type="scientific">Digitaria exilis</name>
    <dbReference type="NCBI Taxonomy" id="1010633"/>
    <lineage>
        <taxon>Eukaryota</taxon>
        <taxon>Viridiplantae</taxon>
        <taxon>Streptophyta</taxon>
        <taxon>Embryophyta</taxon>
        <taxon>Tracheophyta</taxon>
        <taxon>Spermatophyta</taxon>
        <taxon>Magnoliopsida</taxon>
        <taxon>Liliopsida</taxon>
        <taxon>Poales</taxon>
        <taxon>Poaceae</taxon>
        <taxon>PACMAD clade</taxon>
        <taxon>Panicoideae</taxon>
        <taxon>Panicodae</taxon>
        <taxon>Paniceae</taxon>
        <taxon>Anthephorinae</taxon>
        <taxon>Digitaria</taxon>
    </lineage>
</organism>
<sequence length="82" mass="9101">MPPIGDPDASLHRVAFEIGYISCILGRYLCGSNYSSLKRNGHTYLELGLFLAGVYCLSSNAIFAALDMFDPSNSRPWSNRRI</sequence>
<dbReference type="EMBL" id="JACEFO010001098">
    <property type="protein sequence ID" value="KAF8748233.1"/>
    <property type="molecule type" value="Genomic_DNA"/>
</dbReference>
<protein>
    <submittedName>
        <fullName evidence="2">Uncharacterized protein</fullName>
    </submittedName>
</protein>
<gene>
    <name evidence="2" type="ORF">HU200_012975</name>
</gene>
<evidence type="ECO:0000313" key="3">
    <source>
        <dbReference type="Proteomes" id="UP000636709"/>
    </source>
</evidence>
<dbReference type="AlphaFoldDB" id="A0A835KMQ8"/>
<reference evidence="2" key="1">
    <citation type="submission" date="2020-07" db="EMBL/GenBank/DDBJ databases">
        <title>Genome sequence and genetic diversity analysis of an under-domesticated orphan crop, white fonio (Digitaria exilis).</title>
        <authorList>
            <person name="Bennetzen J.L."/>
            <person name="Chen S."/>
            <person name="Ma X."/>
            <person name="Wang X."/>
            <person name="Yssel A.E.J."/>
            <person name="Chaluvadi S.R."/>
            <person name="Johnson M."/>
            <person name="Gangashetty P."/>
            <person name="Hamidou F."/>
            <person name="Sanogo M.D."/>
            <person name="Zwaenepoel A."/>
            <person name="Wallace J."/>
            <person name="Van De Peer Y."/>
            <person name="Van Deynze A."/>
        </authorList>
    </citation>
    <scope>NUCLEOTIDE SEQUENCE</scope>
    <source>
        <tissue evidence="2">Leaves</tissue>
    </source>
</reference>
<evidence type="ECO:0000256" key="1">
    <source>
        <dbReference type="SAM" id="Phobius"/>
    </source>
</evidence>
<evidence type="ECO:0000313" key="2">
    <source>
        <dbReference type="EMBL" id="KAF8748233.1"/>
    </source>
</evidence>
<name>A0A835KMQ8_9POAL</name>
<proteinExistence type="predicted"/>
<keyword evidence="3" id="KW-1185">Reference proteome</keyword>
<accession>A0A835KMQ8</accession>
<comment type="caution">
    <text evidence="2">The sequence shown here is derived from an EMBL/GenBank/DDBJ whole genome shotgun (WGS) entry which is preliminary data.</text>
</comment>
<dbReference type="Proteomes" id="UP000636709">
    <property type="component" value="Unassembled WGS sequence"/>
</dbReference>
<feature type="transmembrane region" description="Helical" evidence="1">
    <location>
        <begin position="44"/>
        <end position="66"/>
    </location>
</feature>
<keyword evidence="1" id="KW-0812">Transmembrane</keyword>